<dbReference type="EMBL" id="JBJJXI010000023">
    <property type="protein sequence ID" value="KAL3404711.1"/>
    <property type="molecule type" value="Genomic_DNA"/>
</dbReference>
<dbReference type="Gene3D" id="3.90.1200.10">
    <property type="match status" value="1"/>
</dbReference>
<dbReference type="Proteomes" id="UP001627154">
    <property type="component" value="Unassembled WGS sequence"/>
</dbReference>
<protein>
    <recommendedName>
        <fullName evidence="1">CHK kinase-like domain-containing protein</fullName>
    </recommendedName>
</protein>
<dbReference type="InterPro" id="IPR011009">
    <property type="entry name" value="Kinase-like_dom_sf"/>
</dbReference>
<gene>
    <name evidence="2" type="ORF">TKK_002754</name>
</gene>
<feature type="domain" description="CHK kinase-like" evidence="1">
    <location>
        <begin position="137"/>
        <end position="329"/>
    </location>
</feature>
<evidence type="ECO:0000313" key="3">
    <source>
        <dbReference type="Proteomes" id="UP001627154"/>
    </source>
</evidence>
<dbReference type="SMART" id="SM00587">
    <property type="entry name" value="CHK"/>
    <property type="match status" value="1"/>
</dbReference>
<keyword evidence="3" id="KW-1185">Reference proteome</keyword>
<evidence type="ECO:0000259" key="1">
    <source>
        <dbReference type="SMART" id="SM00587"/>
    </source>
</evidence>
<sequence>MSAEQEAKNLLAKIERIVDRTFCEMLLRQLEAHEAPIEVKALSIRPATNKGDNYTSDMFRVSLEYVSAGREKKTSLVVKSEPLTDGIHKDMISRSTLFSTEIRMMSDSLTKMNGFLAPGQKLNGRGLYTQKENPPMLVIEDLQPLGFRMADRESGLDYPHCLLAVEGLARFHASSVALCEKEPEQKDWYRQGIFVNQPDEVKQFFTQGARSLAQEAANWPELDQRIVEKIGRIADDIYERGSGVSDCRSHEFNVINHGDFWVNNMLFKYDANNRPIGHIFVDFQLCLYSSPAVDLQYFFNTSLSDDMLLANESALLEAYLAELEAVMKAAGCRSRAPSMAELRRMMRERATYGMVAAFTVLPLVLVDKSEVKSLNEMMSSDGTYDNPAYRGKAYREAMVRRLPKFDQLGLLD</sequence>
<comment type="caution">
    <text evidence="2">The sequence shown here is derived from an EMBL/GenBank/DDBJ whole genome shotgun (WGS) entry which is preliminary data.</text>
</comment>
<dbReference type="InterPro" id="IPR004119">
    <property type="entry name" value="EcKL"/>
</dbReference>
<dbReference type="InterPro" id="IPR015897">
    <property type="entry name" value="CHK_kinase-like"/>
</dbReference>
<dbReference type="SUPFAM" id="SSF56112">
    <property type="entry name" value="Protein kinase-like (PK-like)"/>
    <property type="match status" value="1"/>
</dbReference>
<dbReference type="Pfam" id="PF02958">
    <property type="entry name" value="EcKL"/>
    <property type="match status" value="1"/>
</dbReference>
<evidence type="ECO:0000313" key="2">
    <source>
        <dbReference type="EMBL" id="KAL3404711.1"/>
    </source>
</evidence>
<dbReference type="PANTHER" id="PTHR11012:SF56">
    <property type="entry name" value="CHK KINASE-LIKE DOMAIN-CONTAINING PROTEIN-RELATED"/>
    <property type="match status" value="1"/>
</dbReference>
<organism evidence="2 3">
    <name type="scientific">Trichogramma kaykai</name>
    <dbReference type="NCBI Taxonomy" id="54128"/>
    <lineage>
        <taxon>Eukaryota</taxon>
        <taxon>Metazoa</taxon>
        <taxon>Ecdysozoa</taxon>
        <taxon>Arthropoda</taxon>
        <taxon>Hexapoda</taxon>
        <taxon>Insecta</taxon>
        <taxon>Pterygota</taxon>
        <taxon>Neoptera</taxon>
        <taxon>Endopterygota</taxon>
        <taxon>Hymenoptera</taxon>
        <taxon>Apocrita</taxon>
        <taxon>Proctotrupomorpha</taxon>
        <taxon>Chalcidoidea</taxon>
        <taxon>Trichogrammatidae</taxon>
        <taxon>Trichogramma</taxon>
    </lineage>
</organism>
<name>A0ABD2XJ26_9HYME</name>
<proteinExistence type="predicted"/>
<reference evidence="2 3" key="1">
    <citation type="journal article" date="2024" name="bioRxiv">
        <title>A reference genome for Trichogramma kaykai: A tiny desert-dwelling parasitoid wasp with competing sex-ratio distorters.</title>
        <authorList>
            <person name="Culotta J."/>
            <person name="Lindsey A.R."/>
        </authorList>
    </citation>
    <scope>NUCLEOTIDE SEQUENCE [LARGE SCALE GENOMIC DNA]</scope>
    <source>
        <strain evidence="2 3">KSX58</strain>
    </source>
</reference>
<accession>A0ABD2XJ26</accession>
<dbReference type="AlphaFoldDB" id="A0ABD2XJ26"/>
<dbReference type="PANTHER" id="PTHR11012">
    <property type="entry name" value="PROTEIN KINASE-LIKE DOMAIN-CONTAINING"/>
    <property type="match status" value="1"/>
</dbReference>